<dbReference type="EMBL" id="MU004193">
    <property type="protein sequence ID" value="KAF2492616.1"/>
    <property type="molecule type" value="Genomic_DNA"/>
</dbReference>
<evidence type="ECO:0000256" key="1">
    <source>
        <dbReference type="ARBA" id="ARBA00004123"/>
    </source>
</evidence>
<protein>
    <recommendedName>
        <fullName evidence="6">BZIP domain-containing protein</fullName>
    </recommendedName>
</protein>
<dbReference type="OrthoDB" id="295274at2759"/>
<dbReference type="AlphaFoldDB" id="A0A6A6QKS0"/>
<organism evidence="7 8">
    <name type="scientific">Lophium mytilinum</name>
    <dbReference type="NCBI Taxonomy" id="390894"/>
    <lineage>
        <taxon>Eukaryota</taxon>
        <taxon>Fungi</taxon>
        <taxon>Dikarya</taxon>
        <taxon>Ascomycota</taxon>
        <taxon>Pezizomycotina</taxon>
        <taxon>Dothideomycetes</taxon>
        <taxon>Pleosporomycetidae</taxon>
        <taxon>Mytilinidiales</taxon>
        <taxon>Mytilinidiaceae</taxon>
        <taxon>Lophium</taxon>
    </lineage>
</organism>
<accession>A0A6A6QKS0</accession>
<dbReference type="GO" id="GO:0003700">
    <property type="term" value="F:DNA-binding transcription factor activity"/>
    <property type="evidence" value="ECO:0007669"/>
    <property type="project" value="InterPro"/>
</dbReference>
<keyword evidence="4" id="KW-0539">Nucleus</keyword>
<dbReference type="PANTHER" id="PTHR19304">
    <property type="entry name" value="CYCLIC-AMP RESPONSE ELEMENT BINDING PROTEIN"/>
    <property type="match status" value="1"/>
</dbReference>
<evidence type="ECO:0000256" key="5">
    <source>
        <dbReference type="SAM" id="MobiDB-lite"/>
    </source>
</evidence>
<dbReference type="GO" id="GO:0005634">
    <property type="term" value="C:nucleus"/>
    <property type="evidence" value="ECO:0007669"/>
    <property type="project" value="UniProtKB-SubCell"/>
</dbReference>
<dbReference type="InterPro" id="IPR046347">
    <property type="entry name" value="bZIP_sf"/>
</dbReference>
<sequence>MYPDKHSTLLVNGQFTPQYTPPSDHQSPGPHSDRSDSLPLEQMGGYWDVPDQRHDSLGTMDPFNQESARSSERTPSQHISPLTSAALSSATLFATAHSDHQDNQPSTRPRKRAATVKTETMTPIPRRGRKRSSMHDMEQSPANEPLPSARSSALSRDIDGLGPEKKKRSKDTQSEATKLELNRKAAHKCREKKKLQHKSLQSEHDALVAEQRELDNTTRELQNHIIGLKNEILRHANCGDPNIDNYLQMQAAALRWSTPQVPAPQPMPTQMGQLNGEAHMDQLNGQMHMDRPNGHVALQHEDPVDAAILKLKTEPEYDSRFDANLPEYEEFISANSPYHSGATPMEGETTPLGMFGS</sequence>
<feature type="region of interest" description="Disordered" evidence="5">
    <location>
        <begin position="1"/>
        <end position="203"/>
    </location>
</feature>
<evidence type="ECO:0000259" key="6">
    <source>
        <dbReference type="PROSITE" id="PS50217"/>
    </source>
</evidence>
<feature type="compositionally biased region" description="Polar residues" evidence="5">
    <location>
        <begin position="9"/>
        <end position="26"/>
    </location>
</feature>
<dbReference type="Pfam" id="PF00170">
    <property type="entry name" value="bZIP_1"/>
    <property type="match status" value="1"/>
</dbReference>
<feature type="compositionally biased region" description="Basic residues" evidence="5">
    <location>
        <begin position="184"/>
        <end position="197"/>
    </location>
</feature>
<gene>
    <name evidence="7" type="ORF">BU16DRAFT_541432</name>
</gene>
<feature type="compositionally biased region" description="Polar residues" evidence="5">
    <location>
        <begin position="62"/>
        <end position="81"/>
    </location>
</feature>
<feature type="compositionally biased region" description="Low complexity" evidence="5">
    <location>
        <begin position="82"/>
        <end position="96"/>
    </location>
</feature>
<dbReference type="PROSITE" id="PS50217">
    <property type="entry name" value="BZIP"/>
    <property type="match status" value="1"/>
</dbReference>
<comment type="subcellular location">
    <subcellularLocation>
        <location evidence="1">Nucleus</location>
    </subcellularLocation>
</comment>
<dbReference type="Proteomes" id="UP000799750">
    <property type="component" value="Unassembled WGS sequence"/>
</dbReference>
<dbReference type="Gene3D" id="1.20.5.170">
    <property type="match status" value="1"/>
</dbReference>
<dbReference type="SUPFAM" id="SSF57959">
    <property type="entry name" value="Leucine zipper domain"/>
    <property type="match status" value="1"/>
</dbReference>
<dbReference type="InterPro" id="IPR051027">
    <property type="entry name" value="bZIP_transcription_factors"/>
</dbReference>
<evidence type="ECO:0000256" key="3">
    <source>
        <dbReference type="ARBA" id="ARBA00023163"/>
    </source>
</evidence>
<evidence type="ECO:0000313" key="8">
    <source>
        <dbReference type="Proteomes" id="UP000799750"/>
    </source>
</evidence>
<proteinExistence type="predicted"/>
<dbReference type="CDD" id="cd14687">
    <property type="entry name" value="bZIP_ATF2"/>
    <property type="match status" value="1"/>
</dbReference>
<keyword evidence="2" id="KW-0805">Transcription regulation</keyword>
<evidence type="ECO:0000256" key="4">
    <source>
        <dbReference type="ARBA" id="ARBA00023242"/>
    </source>
</evidence>
<reference evidence="7" key="1">
    <citation type="journal article" date="2020" name="Stud. Mycol.">
        <title>101 Dothideomycetes genomes: a test case for predicting lifestyles and emergence of pathogens.</title>
        <authorList>
            <person name="Haridas S."/>
            <person name="Albert R."/>
            <person name="Binder M."/>
            <person name="Bloem J."/>
            <person name="Labutti K."/>
            <person name="Salamov A."/>
            <person name="Andreopoulos B."/>
            <person name="Baker S."/>
            <person name="Barry K."/>
            <person name="Bills G."/>
            <person name="Bluhm B."/>
            <person name="Cannon C."/>
            <person name="Castanera R."/>
            <person name="Culley D."/>
            <person name="Daum C."/>
            <person name="Ezra D."/>
            <person name="Gonzalez J."/>
            <person name="Henrissat B."/>
            <person name="Kuo A."/>
            <person name="Liang C."/>
            <person name="Lipzen A."/>
            <person name="Lutzoni F."/>
            <person name="Magnuson J."/>
            <person name="Mondo S."/>
            <person name="Nolan M."/>
            <person name="Ohm R."/>
            <person name="Pangilinan J."/>
            <person name="Park H.-J."/>
            <person name="Ramirez L."/>
            <person name="Alfaro M."/>
            <person name="Sun H."/>
            <person name="Tritt A."/>
            <person name="Yoshinaga Y."/>
            <person name="Zwiers L.-H."/>
            <person name="Turgeon B."/>
            <person name="Goodwin S."/>
            <person name="Spatafora J."/>
            <person name="Crous P."/>
            <person name="Grigoriev I."/>
        </authorList>
    </citation>
    <scope>NUCLEOTIDE SEQUENCE</scope>
    <source>
        <strain evidence="7">CBS 269.34</strain>
    </source>
</reference>
<dbReference type="InterPro" id="IPR004827">
    <property type="entry name" value="bZIP"/>
</dbReference>
<dbReference type="SMART" id="SM00338">
    <property type="entry name" value="BRLZ"/>
    <property type="match status" value="1"/>
</dbReference>
<evidence type="ECO:0000313" key="7">
    <source>
        <dbReference type="EMBL" id="KAF2492616.1"/>
    </source>
</evidence>
<name>A0A6A6QKS0_9PEZI</name>
<feature type="domain" description="BZIP" evidence="6">
    <location>
        <begin position="172"/>
        <end position="235"/>
    </location>
</feature>
<feature type="compositionally biased region" description="Basic and acidic residues" evidence="5">
    <location>
        <begin position="156"/>
        <end position="183"/>
    </location>
</feature>
<keyword evidence="8" id="KW-1185">Reference proteome</keyword>
<evidence type="ECO:0000256" key="2">
    <source>
        <dbReference type="ARBA" id="ARBA00023015"/>
    </source>
</evidence>
<keyword evidence="3" id="KW-0804">Transcription</keyword>